<dbReference type="PANTHER" id="PTHR34976:SF2">
    <property type="entry name" value="TYPE VII SECRETION SYSTEM PROTEIN ESSD"/>
    <property type="match status" value="1"/>
</dbReference>
<reference evidence="3" key="2">
    <citation type="submission" date="2020-09" db="EMBL/GenBank/DDBJ databases">
        <authorList>
            <person name="Sun Q."/>
            <person name="Zhou Y."/>
        </authorList>
    </citation>
    <scope>NUCLEOTIDE SEQUENCE</scope>
    <source>
        <strain evidence="3">CGMCC 1.12698</strain>
    </source>
</reference>
<feature type="transmembrane region" description="Helical" evidence="1">
    <location>
        <begin position="208"/>
        <end position="232"/>
    </location>
</feature>
<dbReference type="Pfam" id="PF14414">
    <property type="entry name" value="WHH"/>
    <property type="match status" value="1"/>
</dbReference>
<proteinExistence type="predicted"/>
<comment type="caution">
    <text evidence="3">The sequence shown here is derived from an EMBL/GenBank/DDBJ whole genome shotgun (WGS) entry which is preliminary data.</text>
</comment>
<dbReference type="InterPro" id="IPR032869">
    <property type="entry name" value="WHH_dom_containing"/>
</dbReference>
<dbReference type="PANTHER" id="PTHR34976">
    <property type="entry name" value="RIBONUCLEASE YQCG-RELATED"/>
    <property type="match status" value="1"/>
</dbReference>
<dbReference type="Proteomes" id="UP000605259">
    <property type="component" value="Unassembled WGS sequence"/>
</dbReference>
<sequence length="577" mass="64603">MDVRYKHGPWQEMKEAIIRLKRDSERTFLQMDDLLGSIERKIDRLDSDRSISFHHTSKKTTINHLFDDYDQLVNYCHRVGETVSRHIDEPFYHKMDEFAGKMRDLSIRNYTTENRIGSTEYKAMPTAHSYGRLETSSVQKDTITIDDIFKDSVAFDEILNLQYEEMKRNNPEAKLDYNEYRKLIPSMRGFEYETMEEEQQDLEMWRDLAIAAGIIVAAVVCPPVAIAATAVFTGLEVKSVVTGEDWGTGRKLSTGEQIERGAFSVLGVIPGVKGVRQAFRGTDNLISLTKQSIAQNLAKFNPNTGKNVVQSLKDSNTYWTQKLRLEGLKATDKLNDVNYAIKGAFARSLDNMNNLAAQSIDVTAGGAAALGRGGSNVEEVVKASHLESKGIIQSKIEKIEGSIKGTGKDSKVSSEDSLNKINGFINGTKNFDDVIDDYVKLYGEKVLTNKTWAWNKSFPGGENLTARQKRMIKEKAVADGLIPEVKVTKVDGMRYGFADFKGAGLVIETKPLPKNLWLSSDDKQFDWLDTAIGGRPEGTTWHHTEIPGKMELVPFGIHNITIHNGGRSTGMWADAPR</sequence>
<dbReference type="InterPro" id="IPR027803">
    <property type="entry name" value="Toxin/Nuc_N"/>
</dbReference>
<keyword evidence="1" id="KW-1133">Transmembrane helix</keyword>
<feature type="domain" description="Toxin/Nuclease N-terminal" evidence="2">
    <location>
        <begin position="358"/>
        <end position="407"/>
    </location>
</feature>
<name>A0A917AKT6_9BACI</name>
<evidence type="ECO:0000256" key="1">
    <source>
        <dbReference type="SAM" id="Phobius"/>
    </source>
</evidence>
<dbReference type="InterPro" id="IPR051768">
    <property type="entry name" value="Bact_secretion_toxin"/>
</dbReference>
<keyword evidence="1" id="KW-0472">Membrane</keyword>
<reference evidence="3" key="1">
    <citation type="journal article" date="2014" name="Int. J. Syst. Evol. Microbiol.">
        <title>Complete genome sequence of Corynebacterium casei LMG S-19264T (=DSM 44701T), isolated from a smear-ripened cheese.</title>
        <authorList>
            <consortium name="US DOE Joint Genome Institute (JGI-PGF)"/>
            <person name="Walter F."/>
            <person name="Albersmeier A."/>
            <person name="Kalinowski J."/>
            <person name="Ruckert C."/>
        </authorList>
    </citation>
    <scope>NUCLEOTIDE SEQUENCE</scope>
    <source>
        <strain evidence="3">CGMCC 1.12698</strain>
    </source>
</reference>
<keyword evidence="4" id="KW-1185">Reference proteome</keyword>
<dbReference type="RefSeq" id="WP_188387060.1">
    <property type="nucleotide sequence ID" value="NZ_BMFK01000001.1"/>
</dbReference>
<protein>
    <recommendedName>
        <fullName evidence="2">Toxin/Nuclease N-terminal domain-containing protein</fullName>
    </recommendedName>
</protein>
<dbReference type="Pfam" id="PF14448">
    <property type="entry name" value="Nuc_N"/>
    <property type="match status" value="1"/>
</dbReference>
<dbReference type="AlphaFoldDB" id="A0A917AKT6"/>
<keyword evidence="1" id="KW-0812">Transmembrane</keyword>
<evidence type="ECO:0000259" key="2">
    <source>
        <dbReference type="Pfam" id="PF14448"/>
    </source>
</evidence>
<accession>A0A917AKT6</accession>
<organism evidence="3 4">
    <name type="scientific">Priestia taiwanensis</name>
    <dbReference type="NCBI Taxonomy" id="1347902"/>
    <lineage>
        <taxon>Bacteria</taxon>
        <taxon>Bacillati</taxon>
        <taxon>Bacillota</taxon>
        <taxon>Bacilli</taxon>
        <taxon>Bacillales</taxon>
        <taxon>Bacillaceae</taxon>
        <taxon>Priestia</taxon>
    </lineage>
</organism>
<dbReference type="EMBL" id="BMFK01000001">
    <property type="protein sequence ID" value="GGE59409.1"/>
    <property type="molecule type" value="Genomic_DNA"/>
</dbReference>
<evidence type="ECO:0000313" key="4">
    <source>
        <dbReference type="Proteomes" id="UP000605259"/>
    </source>
</evidence>
<gene>
    <name evidence="3" type="ORF">GCM10007140_07180</name>
</gene>
<evidence type="ECO:0000313" key="3">
    <source>
        <dbReference type="EMBL" id="GGE59409.1"/>
    </source>
</evidence>